<dbReference type="HOGENOM" id="CLU_2185991_0_0_1"/>
<dbReference type="InParanoid" id="A0A0D2AWS4"/>
<proteinExistence type="predicted"/>
<dbReference type="EMBL" id="KN847544">
    <property type="protein sequence ID" value="KIW03609.1"/>
    <property type="molecule type" value="Genomic_DNA"/>
</dbReference>
<dbReference type="AlphaFoldDB" id="A0A0D2AWS4"/>
<dbReference type="VEuPathDB" id="FungiDB:PV09_05362"/>
<dbReference type="RefSeq" id="XP_016213478.1">
    <property type="nucleotide sequence ID" value="XM_016358859.1"/>
</dbReference>
<organism evidence="2 3">
    <name type="scientific">Verruconis gallopava</name>
    <dbReference type="NCBI Taxonomy" id="253628"/>
    <lineage>
        <taxon>Eukaryota</taxon>
        <taxon>Fungi</taxon>
        <taxon>Dikarya</taxon>
        <taxon>Ascomycota</taxon>
        <taxon>Pezizomycotina</taxon>
        <taxon>Dothideomycetes</taxon>
        <taxon>Pleosporomycetidae</taxon>
        <taxon>Venturiales</taxon>
        <taxon>Sympoventuriaceae</taxon>
        <taxon>Verruconis</taxon>
    </lineage>
</organism>
<protein>
    <submittedName>
        <fullName evidence="2">Uncharacterized protein</fullName>
    </submittedName>
</protein>
<evidence type="ECO:0000256" key="1">
    <source>
        <dbReference type="SAM" id="MobiDB-lite"/>
    </source>
</evidence>
<dbReference type="Proteomes" id="UP000053259">
    <property type="component" value="Unassembled WGS sequence"/>
</dbReference>
<feature type="compositionally biased region" description="Basic and acidic residues" evidence="1">
    <location>
        <begin position="58"/>
        <end position="67"/>
    </location>
</feature>
<accession>A0A0D2AWS4</accession>
<keyword evidence="3" id="KW-1185">Reference proteome</keyword>
<sequence>MTDLRYPKARVALHWRKYKGSALRDRRRDAPLIACGTFLIFFWVDVCSEGDLAGGRMPGRESGETRGWRRRRLLGRPTHGHGGDRQPNTQTMGVVAVFSFDTAASAHLF</sequence>
<reference evidence="2 3" key="1">
    <citation type="submission" date="2015-01" db="EMBL/GenBank/DDBJ databases">
        <title>The Genome Sequence of Ochroconis gallopava CBS43764.</title>
        <authorList>
            <consortium name="The Broad Institute Genomics Platform"/>
            <person name="Cuomo C."/>
            <person name="de Hoog S."/>
            <person name="Gorbushina A."/>
            <person name="Stielow B."/>
            <person name="Teixiera M."/>
            <person name="Abouelleil A."/>
            <person name="Chapman S.B."/>
            <person name="Priest M."/>
            <person name="Young S.K."/>
            <person name="Wortman J."/>
            <person name="Nusbaum C."/>
            <person name="Birren B."/>
        </authorList>
    </citation>
    <scope>NUCLEOTIDE SEQUENCE [LARGE SCALE GENOMIC DNA]</scope>
    <source>
        <strain evidence="2 3">CBS 43764</strain>
    </source>
</reference>
<gene>
    <name evidence="2" type="ORF">PV09_05362</name>
</gene>
<feature type="region of interest" description="Disordered" evidence="1">
    <location>
        <begin position="56"/>
        <end position="89"/>
    </location>
</feature>
<name>A0A0D2AWS4_9PEZI</name>
<evidence type="ECO:0000313" key="2">
    <source>
        <dbReference type="EMBL" id="KIW03609.1"/>
    </source>
</evidence>
<evidence type="ECO:0000313" key="3">
    <source>
        <dbReference type="Proteomes" id="UP000053259"/>
    </source>
</evidence>
<dbReference type="GeneID" id="27313335"/>